<dbReference type="InterPro" id="IPR004506">
    <property type="entry name" value="MnmA-like"/>
</dbReference>
<dbReference type="PANTHER" id="PTHR11933:SF5">
    <property type="entry name" value="MITOCHONDRIAL TRNA-SPECIFIC 2-THIOURIDYLASE 1"/>
    <property type="match status" value="1"/>
</dbReference>
<dbReference type="Gene3D" id="3.40.50.620">
    <property type="entry name" value="HUPs"/>
    <property type="match status" value="1"/>
</dbReference>
<dbReference type="InterPro" id="IPR023382">
    <property type="entry name" value="MnmA-like_central_sf"/>
</dbReference>
<evidence type="ECO:0000259" key="8">
    <source>
        <dbReference type="Pfam" id="PF20259"/>
    </source>
</evidence>
<evidence type="ECO:0000313" key="9">
    <source>
        <dbReference type="EMBL" id="KKK54529.1"/>
    </source>
</evidence>
<keyword evidence="6" id="KW-0694">RNA-binding</keyword>
<dbReference type="GO" id="GO:0016783">
    <property type="term" value="F:sulfurtransferase activity"/>
    <property type="evidence" value="ECO:0007669"/>
    <property type="project" value="InterPro"/>
</dbReference>
<gene>
    <name evidence="9" type="ORF">LCGC14_3083790</name>
</gene>
<organism evidence="9">
    <name type="scientific">marine sediment metagenome</name>
    <dbReference type="NCBI Taxonomy" id="412755"/>
    <lineage>
        <taxon>unclassified sequences</taxon>
        <taxon>metagenomes</taxon>
        <taxon>ecological metagenomes</taxon>
    </lineage>
</organism>
<evidence type="ECO:0000256" key="4">
    <source>
        <dbReference type="ARBA" id="ARBA00022741"/>
    </source>
</evidence>
<comment type="caution">
    <text evidence="9">The sequence shown here is derived from an EMBL/GenBank/DDBJ whole genome shotgun (WGS) entry which is preliminary data.</text>
</comment>
<dbReference type="PANTHER" id="PTHR11933">
    <property type="entry name" value="TRNA 5-METHYLAMINOMETHYL-2-THIOURIDYLATE -METHYLTRANSFERASE"/>
    <property type="match status" value="1"/>
</dbReference>
<dbReference type="CDD" id="cd01998">
    <property type="entry name" value="MnmA_TRMU-like"/>
    <property type="match status" value="1"/>
</dbReference>
<keyword evidence="3" id="KW-0819">tRNA processing</keyword>
<evidence type="ECO:0000256" key="6">
    <source>
        <dbReference type="ARBA" id="ARBA00022884"/>
    </source>
</evidence>
<dbReference type="InterPro" id="IPR046884">
    <property type="entry name" value="MnmA-like_central"/>
</dbReference>
<evidence type="ECO:0000256" key="5">
    <source>
        <dbReference type="ARBA" id="ARBA00022840"/>
    </source>
</evidence>
<dbReference type="Pfam" id="PF03054">
    <property type="entry name" value="tRNA_Me_trans"/>
    <property type="match status" value="1"/>
</dbReference>
<dbReference type="NCBIfam" id="TIGR00420">
    <property type="entry name" value="trmU"/>
    <property type="match status" value="1"/>
</dbReference>
<protein>
    <recommendedName>
        <fullName evidence="8">tRNA-specific 2-thiouridylase MnmA-like central domain-containing protein</fullName>
    </recommendedName>
</protein>
<dbReference type="AlphaFoldDB" id="A0A0F8YK46"/>
<evidence type="ECO:0000256" key="1">
    <source>
        <dbReference type="ARBA" id="ARBA00022555"/>
    </source>
</evidence>
<keyword evidence="4" id="KW-0547">Nucleotide-binding</keyword>
<proteinExistence type="predicted"/>
<sequence length="263" mass="30047">MEIFDGYGKFKKIGRHGCYGPGETEDVEAAAQICKRLDIPYYTFDLREAYRKHVIGYFKHEYLLGRTPNPCVVCNQKIKFGFLLEKAMEKGVGFQFFATGHYAKLAKTGGRFLLKKAEDRSKDQTYFLYRLTRKQLSRTLFPLGEYTKAQVKKIARSMELETAYKAESQDFVAKNDYAVLFNEEEVKGGDIVDENGNLLGRHRGIIHYTIGQRRGLGIASDRPLYVTNIDAENNRIVVGSRENLFSKGLIAKDLNLMAIDRLD</sequence>
<keyword evidence="5" id="KW-0067">ATP-binding</keyword>
<dbReference type="GO" id="GO:0005524">
    <property type="term" value="F:ATP binding"/>
    <property type="evidence" value="ECO:0007669"/>
    <property type="project" value="UniProtKB-KW"/>
</dbReference>
<dbReference type="GO" id="GO:0000049">
    <property type="term" value="F:tRNA binding"/>
    <property type="evidence" value="ECO:0007669"/>
    <property type="project" value="UniProtKB-KW"/>
</dbReference>
<dbReference type="SUPFAM" id="SSF52402">
    <property type="entry name" value="Adenine nucleotide alpha hydrolases-like"/>
    <property type="match status" value="1"/>
</dbReference>
<evidence type="ECO:0000256" key="7">
    <source>
        <dbReference type="ARBA" id="ARBA00023157"/>
    </source>
</evidence>
<dbReference type="InterPro" id="IPR014729">
    <property type="entry name" value="Rossmann-like_a/b/a_fold"/>
</dbReference>
<dbReference type="EMBL" id="LAZR01065949">
    <property type="protein sequence ID" value="KKK54529.1"/>
    <property type="molecule type" value="Genomic_DNA"/>
</dbReference>
<dbReference type="FunFam" id="2.30.30.280:FF:000001">
    <property type="entry name" value="tRNA-specific 2-thiouridylase MnmA"/>
    <property type="match status" value="1"/>
</dbReference>
<keyword evidence="1" id="KW-0820">tRNA-binding</keyword>
<keyword evidence="2" id="KW-0808">Transferase</keyword>
<feature type="domain" description="tRNA-specific 2-thiouridylase MnmA-like central" evidence="8">
    <location>
        <begin position="185"/>
        <end position="240"/>
    </location>
</feature>
<feature type="non-terminal residue" evidence="9">
    <location>
        <position position="263"/>
    </location>
</feature>
<keyword evidence="7" id="KW-1015">Disulfide bond</keyword>
<dbReference type="GO" id="GO:0002143">
    <property type="term" value="P:tRNA wobble position uridine thiolation"/>
    <property type="evidence" value="ECO:0007669"/>
    <property type="project" value="TreeGrafter"/>
</dbReference>
<reference evidence="9" key="1">
    <citation type="journal article" date="2015" name="Nature">
        <title>Complex archaea that bridge the gap between prokaryotes and eukaryotes.</title>
        <authorList>
            <person name="Spang A."/>
            <person name="Saw J.H."/>
            <person name="Jorgensen S.L."/>
            <person name="Zaremba-Niedzwiedzka K."/>
            <person name="Martijn J."/>
            <person name="Lind A.E."/>
            <person name="van Eijk R."/>
            <person name="Schleper C."/>
            <person name="Guy L."/>
            <person name="Ettema T.J."/>
        </authorList>
    </citation>
    <scope>NUCLEOTIDE SEQUENCE</scope>
</reference>
<evidence type="ECO:0000256" key="2">
    <source>
        <dbReference type="ARBA" id="ARBA00022679"/>
    </source>
</evidence>
<name>A0A0F8YK46_9ZZZZ</name>
<evidence type="ECO:0000256" key="3">
    <source>
        <dbReference type="ARBA" id="ARBA00022694"/>
    </source>
</evidence>
<dbReference type="Gene3D" id="2.30.30.280">
    <property type="entry name" value="Adenine nucleotide alpha hydrolases-like domains"/>
    <property type="match status" value="1"/>
</dbReference>
<accession>A0A0F8YK46</accession>
<dbReference type="Pfam" id="PF20259">
    <property type="entry name" value="tRNA_Me_trans_M"/>
    <property type="match status" value="1"/>
</dbReference>